<proteinExistence type="predicted"/>
<keyword evidence="1" id="KW-0472">Membrane</keyword>
<name>A0ABV7PZL6_9ACTN</name>
<dbReference type="RefSeq" id="WP_387974503.1">
    <property type="nucleotide sequence ID" value="NZ_JBHRWO010000010.1"/>
</dbReference>
<comment type="caution">
    <text evidence="2">The sequence shown here is derived from an EMBL/GenBank/DDBJ whole genome shotgun (WGS) entry which is preliminary data.</text>
</comment>
<evidence type="ECO:0000256" key="1">
    <source>
        <dbReference type="SAM" id="Phobius"/>
    </source>
</evidence>
<evidence type="ECO:0000313" key="3">
    <source>
        <dbReference type="Proteomes" id="UP001595712"/>
    </source>
</evidence>
<protein>
    <recommendedName>
        <fullName evidence="4">MFS transporter</fullName>
    </recommendedName>
</protein>
<keyword evidence="1" id="KW-1133">Transmembrane helix</keyword>
<keyword evidence="3" id="KW-1185">Reference proteome</keyword>
<keyword evidence="1" id="KW-0812">Transmembrane</keyword>
<sequence>MTVDLGGAALPSENAFRLIMAIAAGAAVVALAIAAFLPRHTAEGAAEPAPVLAANRA</sequence>
<dbReference type="EMBL" id="JBHRWO010000010">
    <property type="protein sequence ID" value="MFC3492959.1"/>
    <property type="molecule type" value="Genomic_DNA"/>
</dbReference>
<evidence type="ECO:0008006" key="4">
    <source>
        <dbReference type="Google" id="ProtNLM"/>
    </source>
</evidence>
<feature type="transmembrane region" description="Helical" evidence="1">
    <location>
        <begin position="15"/>
        <end position="37"/>
    </location>
</feature>
<accession>A0ABV7PZL6</accession>
<evidence type="ECO:0000313" key="2">
    <source>
        <dbReference type="EMBL" id="MFC3492959.1"/>
    </source>
</evidence>
<dbReference type="Proteomes" id="UP001595712">
    <property type="component" value="Unassembled WGS sequence"/>
</dbReference>
<reference evidence="3" key="1">
    <citation type="journal article" date="2019" name="Int. J. Syst. Evol. Microbiol.">
        <title>The Global Catalogue of Microorganisms (GCM) 10K type strain sequencing project: providing services to taxonomists for standard genome sequencing and annotation.</title>
        <authorList>
            <consortium name="The Broad Institute Genomics Platform"/>
            <consortium name="The Broad Institute Genome Sequencing Center for Infectious Disease"/>
            <person name="Wu L."/>
            <person name="Ma J."/>
        </authorList>
    </citation>
    <scope>NUCLEOTIDE SEQUENCE [LARGE SCALE GENOMIC DNA]</scope>
    <source>
        <strain evidence="3">CGMCC 4.7396</strain>
    </source>
</reference>
<organism evidence="2 3">
    <name type="scientific">Glycomyces rhizosphaerae</name>
    <dbReference type="NCBI Taxonomy" id="2054422"/>
    <lineage>
        <taxon>Bacteria</taxon>
        <taxon>Bacillati</taxon>
        <taxon>Actinomycetota</taxon>
        <taxon>Actinomycetes</taxon>
        <taxon>Glycomycetales</taxon>
        <taxon>Glycomycetaceae</taxon>
        <taxon>Glycomyces</taxon>
    </lineage>
</organism>
<gene>
    <name evidence="2" type="ORF">ACFO8M_10735</name>
</gene>